<gene>
    <name evidence="4" type="ORF">OnM2_027073</name>
</gene>
<feature type="region of interest" description="Disordered" evidence="2">
    <location>
        <begin position="36"/>
        <end position="75"/>
    </location>
</feature>
<dbReference type="GO" id="GO:0000136">
    <property type="term" value="C:mannan polymerase complex"/>
    <property type="evidence" value="ECO:0007669"/>
    <property type="project" value="TreeGrafter"/>
</dbReference>
<dbReference type="EMBL" id="MCFK01002704">
    <property type="protein sequence ID" value="RKF63224.1"/>
    <property type="molecule type" value="Genomic_DNA"/>
</dbReference>
<feature type="compositionally biased region" description="Low complexity" evidence="2">
    <location>
        <begin position="36"/>
        <end position="64"/>
    </location>
</feature>
<name>A0A420I0M4_9PEZI</name>
<evidence type="ECO:0000256" key="2">
    <source>
        <dbReference type="SAM" id="MobiDB-lite"/>
    </source>
</evidence>
<dbReference type="GO" id="GO:0006487">
    <property type="term" value="P:protein N-linked glycosylation"/>
    <property type="evidence" value="ECO:0007669"/>
    <property type="project" value="TreeGrafter"/>
</dbReference>
<evidence type="ECO:0000313" key="4">
    <source>
        <dbReference type="EMBL" id="RKF63224.1"/>
    </source>
</evidence>
<keyword evidence="5" id="KW-1185">Reference proteome</keyword>
<dbReference type="PANTHER" id="PTHR43083:SF6">
    <property type="entry name" value="MANNAN POLYMERASE COMPLEXES SUBUNIT MNN9"/>
    <property type="match status" value="1"/>
</dbReference>
<evidence type="ECO:0000256" key="3">
    <source>
        <dbReference type="SAM" id="Phobius"/>
    </source>
</evidence>
<dbReference type="Proteomes" id="UP000286134">
    <property type="component" value="Unassembled WGS sequence"/>
</dbReference>
<dbReference type="STRING" id="212602.A0A420I0M4"/>
<dbReference type="GO" id="GO:0000009">
    <property type="term" value="F:alpha-1,6-mannosyltransferase activity"/>
    <property type="evidence" value="ECO:0007669"/>
    <property type="project" value="TreeGrafter"/>
</dbReference>
<dbReference type="Pfam" id="PF03452">
    <property type="entry name" value="Anp1"/>
    <property type="match status" value="1"/>
</dbReference>
<organism evidence="4 5">
    <name type="scientific">Erysiphe neolycopersici</name>
    <dbReference type="NCBI Taxonomy" id="212602"/>
    <lineage>
        <taxon>Eukaryota</taxon>
        <taxon>Fungi</taxon>
        <taxon>Dikarya</taxon>
        <taxon>Ascomycota</taxon>
        <taxon>Pezizomycotina</taxon>
        <taxon>Leotiomycetes</taxon>
        <taxon>Erysiphales</taxon>
        <taxon>Erysiphaceae</taxon>
        <taxon>Erysiphe</taxon>
    </lineage>
</organism>
<feature type="transmembrane region" description="Helical" evidence="3">
    <location>
        <begin position="12"/>
        <end position="30"/>
    </location>
</feature>
<accession>A0A420I0M4</accession>
<dbReference type="AlphaFoldDB" id="A0A420I0M4"/>
<sequence length="372" mass="42175">MGPVRRSRRTNTLIFYLSIVVCVFVLIFLFSPSSAKISTSGSTTTGSSSKSSSSRYSSFNGYSKKTGQKGKPPPILHHYMNNVTTSDNPVGNKETVLILTPIAHFYQEYWDNLLRLSYPRDLITLGFIIPKNREGNIAFAALREQIKKTQNSESAKDKFKSIIIERENFDTTLIPQNQNQYQNVESHKTQRAALSKARNTILFTTLNPAISWVLWLDADIIETPPSLIQDLASHNKPIVAPNCLMKYYEPETKKIVERPHNLNNWQESDISRKLSQKIEPGVLLESYNEITTHRTYLAYMATDNGDPKTEVLLDGTGASALLVKAEVHRDGAMFPPFVFYHLIEAEGFTKMASRLGWHAIGLPNYKVYHYHE</sequence>
<reference evidence="4 5" key="1">
    <citation type="journal article" date="2018" name="BMC Genomics">
        <title>Comparative genome analyses reveal sequence features reflecting distinct modes of host-adaptation between dicot and monocot powdery mildew.</title>
        <authorList>
            <person name="Wu Y."/>
            <person name="Ma X."/>
            <person name="Pan Z."/>
            <person name="Kale S.D."/>
            <person name="Song Y."/>
            <person name="King H."/>
            <person name="Zhang Q."/>
            <person name="Presley C."/>
            <person name="Deng X."/>
            <person name="Wei C.I."/>
            <person name="Xiao S."/>
        </authorList>
    </citation>
    <scope>NUCLEOTIDE SEQUENCE [LARGE SCALE GENOMIC DNA]</scope>
    <source>
        <strain evidence="4">UMSG2</strain>
    </source>
</reference>
<dbReference type="InterPro" id="IPR052086">
    <property type="entry name" value="Mannan_Polymerase_Subunit"/>
</dbReference>
<evidence type="ECO:0000313" key="5">
    <source>
        <dbReference type="Proteomes" id="UP000286134"/>
    </source>
</evidence>
<comment type="similarity">
    <text evidence="1">Belongs to the ANP1/MMN9/VAN1 family.</text>
</comment>
<dbReference type="PANTHER" id="PTHR43083">
    <property type="entry name" value="MANNAN POLYMERASE II"/>
    <property type="match status" value="1"/>
</dbReference>
<keyword evidence="3" id="KW-0472">Membrane</keyword>
<dbReference type="GO" id="GO:0000032">
    <property type="term" value="P:cell wall mannoprotein biosynthetic process"/>
    <property type="evidence" value="ECO:0007669"/>
    <property type="project" value="TreeGrafter"/>
</dbReference>
<keyword evidence="3" id="KW-1133">Transmembrane helix</keyword>
<evidence type="ECO:0000256" key="1">
    <source>
        <dbReference type="ARBA" id="ARBA00037964"/>
    </source>
</evidence>
<dbReference type="Gene3D" id="3.90.550.10">
    <property type="entry name" value="Spore Coat Polysaccharide Biosynthesis Protein SpsA, Chain A"/>
    <property type="match status" value="1"/>
</dbReference>
<protein>
    <submittedName>
        <fullName evidence="4">Mannan polymerase complexes subunit MNN9</fullName>
    </submittedName>
</protein>
<comment type="caution">
    <text evidence="4">The sequence shown here is derived from an EMBL/GenBank/DDBJ whole genome shotgun (WGS) entry which is preliminary data.</text>
</comment>
<proteinExistence type="inferred from homology"/>
<dbReference type="OrthoDB" id="2405412at2759"/>
<dbReference type="InterPro" id="IPR029044">
    <property type="entry name" value="Nucleotide-diphossugar_trans"/>
</dbReference>
<keyword evidence="3" id="KW-0812">Transmembrane</keyword>